<dbReference type="EMBL" id="MN740627">
    <property type="protein sequence ID" value="QHS79260.1"/>
    <property type="molecule type" value="Genomic_DNA"/>
</dbReference>
<dbReference type="AlphaFoldDB" id="A0A6C0AIH5"/>
<organism evidence="1">
    <name type="scientific">viral metagenome</name>
    <dbReference type="NCBI Taxonomy" id="1070528"/>
    <lineage>
        <taxon>unclassified sequences</taxon>
        <taxon>metagenomes</taxon>
        <taxon>organismal metagenomes</taxon>
    </lineage>
</organism>
<reference evidence="1" key="1">
    <citation type="journal article" date="2020" name="Nature">
        <title>Giant virus diversity and host interactions through global metagenomics.</title>
        <authorList>
            <person name="Schulz F."/>
            <person name="Roux S."/>
            <person name="Paez-Espino D."/>
            <person name="Jungbluth S."/>
            <person name="Walsh D.A."/>
            <person name="Denef V.J."/>
            <person name="McMahon K.D."/>
            <person name="Konstantinidis K.T."/>
            <person name="Eloe-Fadrosh E.A."/>
            <person name="Kyrpides N.C."/>
            <person name="Woyke T."/>
        </authorList>
    </citation>
    <scope>NUCLEOTIDE SEQUENCE</scope>
    <source>
        <strain evidence="1">GVMAG-S-1035118-87</strain>
    </source>
</reference>
<evidence type="ECO:0000313" key="1">
    <source>
        <dbReference type="EMBL" id="QHS79260.1"/>
    </source>
</evidence>
<proteinExistence type="predicted"/>
<accession>A0A6C0AIH5</accession>
<name>A0A6C0AIH5_9ZZZZ</name>
<sequence>MLHVVFIPHAPIETKPDQIGRAIGPQFVERISETIHNEHAISWKSFTVYFNDSCVDKLFAKNMNFHELFDRFVLKTETGDLDAYLGKT</sequence>
<protein>
    <submittedName>
        <fullName evidence="1">Uncharacterized protein</fullName>
    </submittedName>
</protein>